<proteinExistence type="inferred from homology"/>
<reference evidence="5 6" key="1">
    <citation type="journal article" date="2018" name="BMC Genomics">
        <title>The genome of Naegleria lovaniensis, the basis for a comparative approach to unravel pathogenicity factors of the human pathogenic amoeba N. fowleri.</title>
        <authorList>
            <person name="Liechti N."/>
            <person name="Schurch N."/>
            <person name="Bruggmann R."/>
            <person name="Wittwer M."/>
        </authorList>
    </citation>
    <scope>NUCLEOTIDE SEQUENCE [LARGE SCALE GENOMIC DNA]</scope>
    <source>
        <strain evidence="5 6">ATCC 30569</strain>
    </source>
</reference>
<evidence type="ECO:0000259" key="4">
    <source>
        <dbReference type="PROSITE" id="PS51269"/>
    </source>
</evidence>
<dbReference type="GO" id="GO:0005634">
    <property type="term" value="C:nucleus"/>
    <property type="evidence" value="ECO:0007669"/>
    <property type="project" value="TreeGrafter"/>
</dbReference>
<protein>
    <recommendedName>
        <fullName evidence="1">COMM domain-containing protein 5</fullName>
    </recommendedName>
</protein>
<evidence type="ECO:0000256" key="2">
    <source>
        <dbReference type="ARBA" id="ARBA00093452"/>
    </source>
</evidence>
<keyword evidence="3" id="KW-0472">Membrane</keyword>
<keyword evidence="3" id="KW-0812">Transmembrane</keyword>
<dbReference type="PANTHER" id="PTHR15666:SF1">
    <property type="entry name" value="COMM DOMAIN-CONTAINING PROTEIN 5"/>
    <property type="match status" value="1"/>
</dbReference>
<dbReference type="EMBL" id="PYSW02000015">
    <property type="protein sequence ID" value="KAG2386506.1"/>
    <property type="molecule type" value="Genomic_DNA"/>
</dbReference>
<evidence type="ECO:0000313" key="6">
    <source>
        <dbReference type="Proteomes" id="UP000816034"/>
    </source>
</evidence>
<feature type="domain" description="COMM" evidence="4">
    <location>
        <begin position="159"/>
        <end position="223"/>
    </location>
</feature>
<organism evidence="5 6">
    <name type="scientific">Naegleria lovaniensis</name>
    <name type="common">Amoeba</name>
    <dbReference type="NCBI Taxonomy" id="51637"/>
    <lineage>
        <taxon>Eukaryota</taxon>
        <taxon>Discoba</taxon>
        <taxon>Heterolobosea</taxon>
        <taxon>Tetramitia</taxon>
        <taxon>Eutetramitia</taxon>
        <taxon>Vahlkampfiidae</taxon>
        <taxon>Naegleria</taxon>
    </lineage>
</organism>
<dbReference type="PANTHER" id="PTHR15666">
    <property type="entry name" value="COMM DOMAIN CONTAINING PROTEIN 5"/>
    <property type="match status" value="1"/>
</dbReference>
<evidence type="ECO:0000313" key="5">
    <source>
        <dbReference type="EMBL" id="KAG2386506.1"/>
    </source>
</evidence>
<sequence length="232" mass="27149">MTLDDVVFLGDKIPQEVLRVLPLLPHISKRSLTRVLSYVVKFLTGELLREKQDELAVPLNGQLERELKSSFEKVKKKSKYVQEVIDSAIKTGLFSVIFTGFYIILRAMIRQRIKIPYLRDQLKEMELDEDLINLFVEAYETKKQEFIALTTEKTSWFNHIVNVRWRVDVTISNSVMSKVFKPLLLLQFELSNSRIVTMEVTLEQFHKLRLSVATILNDMHNIESHPIMKIKE</sequence>
<keyword evidence="3" id="KW-1133">Transmembrane helix</keyword>
<dbReference type="Proteomes" id="UP000816034">
    <property type="component" value="Unassembled WGS sequence"/>
</dbReference>
<feature type="transmembrane region" description="Helical" evidence="3">
    <location>
        <begin position="88"/>
        <end position="109"/>
    </location>
</feature>
<comment type="similarity">
    <text evidence="2">Belongs to the COMM domain-containing protein 5 family.</text>
</comment>
<dbReference type="AlphaFoldDB" id="A0AA88GQG1"/>
<dbReference type="InterPro" id="IPR037357">
    <property type="entry name" value="COMMD5"/>
</dbReference>
<dbReference type="PROSITE" id="PS51269">
    <property type="entry name" value="COMM"/>
    <property type="match status" value="1"/>
</dbReference>
<dbReference type="Pfam" id="PF07258">
    <property type="entry name" value="COMM_domain"/>
    <property type="match status" value="1"/>
</dbReference>
<dbReference type="RefSeq" id="XP_044550498.1">
    <property type="nucleotide sequence ID" value="XM_044691648.1"/>
</dbReference>
<gene>
    <name evidence="5" type="ORF">C9374_002250</name>
</gene>
<dbReference type="GeneID" id="68094706"/>
<keyword evidence="6" id="KW-1185">Reference proteome</keyword>
<comment type="caution">
    <text evidence="5">The sequence shown here is derived from an EMBL/GenBank/DDBJ whole genome shotgun (WGS) entry which is preliminary data.</text>
</comment>
<name>A0AA88GQG1_NAELO</name>
<dbReference type="InterPro" id="IPR017920">
    <property type="entry name" value="COMM"/>
</dbReference>
<accession>A0AA88GQG1</accession>
<evidence type="ECO:0000256" key="1">
    <source>
        <dbReference type="ARBA" id="ARBA00016556"/>
    </source>
</evidence>
<evidence type="ECO:0000256" key="3">
    <source>
        <dbReference type="SAM" id="Phobius"/>
    </source>
</evidence>